<sequence>MSWAPGVGQSACGREISELPSGHLSVTVTVTVKPGILTPPECGQGVFDQGTCAPILFPIYHDANFYLVQIITSDLSDKTPHILPSEVRCQPSAIRSVDTVAWARNTGYWSAVVVDHNLRCESWKIDGQENNGETSLAGVVQGKKGIRSDLRPALGTLEQFATVDDHHVARHGFDCDHFTPERRPHCVQFSYSRCDTTPVHALRGTDLYRKDGQSGPFLFKLWPIALRDVATPLEAGGEDVAPARSFPALAVHRRKKPTKVRQRPKTIHGIDSAMLQEAQALAGSGAADGKLDHSLSKSQPSVLVSVDTSGAGFERMASFRQSQRGLHGDDTIDRKRRRRTVSGVPNNILQEIEQFEQDRRIDRGTRRKYSLDDLDPVDLDARDKMMQQYLLEIDAAREEREEEAYAEQREGKLLKFLPCRRSRSLPRCVQLMATSLVEGGGGGSIRRSKRASKSPLLSLSRLSLYTKRGQSNSSQRCRDDDEGDEIRLEPRQSSAILADSRRFSSSASLGSSASGAGRTARSLLRRGSRSGSLKRQSVIGEKLRSLVTNTLLRPRPKSLDLDAIELEEDKISPSRIAASSPSVVVCGTGNEGSKRRRSRKDNSGERSSSLSRLGSSSATKETSGSSAASLEPSRAESSRDVHVGPGSYYYFDSNHTLPRAQARKYDFPWDSLPKDWTTSVKLREISKRRKEDRQSSSGRWLECQG</sequence>
<organism evidence="2 3">
    <name type="scientific">Plakobranchus ocellatus</name>
    <dbReference type="NCBI Taxonomy" id="259542"/>
    <lineage>
        <taxon>Eukaryota</taxon>
        <taxon>Metazoa</taxon>
        <taxon>Spiralia</taxon>
        <taxon>Lophotrochozoa</taxon>
        <taxon>Mollusca</taxon>
        <taxon>Gastropoda</taxon>
        <taxon>Heterobranchia</taxon>
        <taxon>Euthyneura</taxon>
        <taxon>Panpulmonata</taxon>
        <taxon>Sacoglossa</taxon>
        <taxon>Placobranchoidea</taxon>
        <taxon>Plakobranchidae</taxon>
        <taxon>Plakobranchus</taxon>
    </lineage>
</organism>
<protein>
    <submittedName>
        <fullName evidence="2">Uncharacterized protein</fullName>
    </submittedName>
</protein>
<dbReference type="Proteomes" id="UP000735302">
    <property type="component" value="Unassembled WGS sequence"/>
</dbReference>
<gene>
    <name evidence="2" type="ORF">PoB_003885300</name>
</gene>
<feature type="region of interest" description="Disordered" evidence="1">
    <location>
        <begin position="506"/>
        <end position="536"/>
    </location>
</feature>
<dbReference type="AlphaFoldDB" id="A0AAV4AZR8"/>
<dbReference type="EMBL" id="BLXT01004413">
    <property type="protein sequence ID" value="GFO12348.1"/>
    <property type="molecule type" value="Genomic_DNA"/>
</dbReference>
<feature type="compositionally biased region" description="Low complexity" evidence="1">
    <location>
        <begin position="605"/>
        <end position="629"/>
    </location>
</feature>
<feature type="compositionally biased region" description="Basic and acidic residues" evidence="1">
    <location>
        <begin position="633"/>
        <end position="642"/>
    </location>
</feature>
<feature type="compositionally biased region" description="Low complexity" evidence="1">
    <location>
        <begin position="506"/>
        <end position="522"/>
    </location>
</feature>
<feature type="compositionally biased region" description="Basic and acidic residues" evidence="1">
    <location>
        <begin position="685"/>
        <end position="694"/>
    </location>
</feature>
<feature type="region of interest" description="Disordered" evidence="1">
    <location>
        <begin position="577"/>
        <end position="642"/>
    </location>
</feature>
<keyword evidence="3" id="KW-1185">Reference proteome</keyword>
<proteinExistence type="predicted"/>
<name>A0AAV4AZR8_9GAST</name>
<evidence type="ECO:0000313" key="3">
    <source>
        <dbReference type="Proteomes" id="UP000735302"/>
    </source>
</evidence>
<feature type="region of interest" description="Disordered" evidence="1">
    <location>
        <begin position="685"/>
        <end position="705"/>
    </location>
</feature>
<feature type="region of interest" description="Disordered" evidence="1">
    <location>
        <begin position="467"/>
        <end position="491"/>
    </location>
</feature>
<evidence type="ECO:0000256" key="1">
    <source>
        <dbReference type="SAM" id="MobiDB-lite"/>
    </source>
</evidence>
<reference evidence="2 3" key="1">
    <citation type="journal article" date="2021" name="Elife">
        <title>Chloroplast acquisition without the gene transfer in kleptoplastic sea slugs, Plakobranchus ocellatus.</title>
        <authorList>
            <person name="Maeda T."/>
            <person name="Takahashi S."/>
            <person name="Yoshida T."/>
            <person name="Shimamura S."/>
            <person name="Takaki Y."/>
            <person name="Nagai Y."/>
            <person name="Toyoda A."/>
            <person name="Suzuki Y."/>
            <person name="Arimoto A."/>
            <person name="Ishii H."/>
            <person name="Satoh N."/>
            <person name="Nishiyama T."/>
            <person name="Hasebe M."/>
            <person name="Maruyama T."/>
            <person name="Minagawa J."/>
            <person name="Obokata J."/>
            <person name="Shigenobu S."/>
        </authorList>
    </citation>
    <scope>NUCLEOTIDE SEQUENCE [LARGE SCALE GENOMIC DNA]</scope>
</reference>
<evidence type="ECO:0000313" key="2">
    <source>
        <dbReference type="EMBL" id="GFO12348.1"/>
    </source>
</evidence>
<comment type="caution">
    <text evidence="2">The sequence shown here is derived from an EMBL/GenBank/DDBJ whole genome shotgun (WGS) entry which is preliminary data.</text>
</comment>
<accession>A0AAV4AZR8</accession>